<keyword evidence="5" id="KW-0418">Kinase</keyword>
<dbReference type="Pfam" id="PF00512">
    <property type="entry name" value="HisKA"/>
    <property type="match status" value="1"/>
</dbReference>
<dbReference type="PANTHER" id="PTHR42878:SF15">
    <property type="entry name" value="BACTERIOPHYTOCHROME"/>
    <property type="match status" value="1"/>
</dbReference>
<accession>K9WH33</accession>
<keyword evidence="6" id="KW-0902">Two-component regulatory system</keyword>
<evidence type="ECO:0000256" key="6">
    <source>
        <dbReference type="ARBA" id="ARBA00023012"/>
    </source>
</evidence>
<dbReference type="Pfam" id="PF02518">
    <property type="entry name" value="HATPase_c"/>
    <property type="match status" value="1"/>
</dbReference>
<dbReference type="SUPFAM" id="SSF55785">
    <property type="entry name" value="PYP-like sensor domain (PAS domain)"/>
    <property type="match status" value="1"/>
</dbReference>
<dbReference type="RefSeq" id="WP_015183654.1">
    <property type="nucleotide sequence ID" value="NC_019738.1"/>
</dbReference>
<dbReference type="SMART" id="SM00086">
    <property type="entry name" value="PAC"/>
    <property type="match status" value="1"/>
</dbReference>
<feature type="domain" description="PAS" evidence="11">
    <location>
        <begin position="294"/>
        <end position="335"/>
    </location>
</feature>
<dbReference type="InterPro" id="IPR036890">
    <property type="entry name" value="HATPase_C_sf"/>
</dbReference>
<gene>
    <name evidence="13" type="ORF">Mic7113_3795</name>
</gene>
<dbReference type="CDD" id="cd00130">
    <property type="entry name" value="PAS"/>
    <property type="match status" value="1"/>
</dbReference>
<dbReference type="EC" id="2.7.13.3" evidence="2"/>
<dbReference type="SUPFAM" id="SSF55874">
    <property type="entry name" value="ATPase domain of HSP90 chaperone/DNA topoisomerase II/histidine kinase"/>
    <property type="match status" value="1"/>
</dbReference>
<keyword evidence="9" id="KW-0812">Transmembrane</keyword>
<keyword evidence="7 9" id="KW-0472">Membrane</keyword>
<dbReference type="InterPro" id="IPR036097">
    <property type="entry name" value="HisK_dim/P_sf"/>
</dbReference>
<dbReference type="PROSITE" id="PS50112">
    <property type="entry name" value="PAS"/>
    <property type="match status" value="1"/>
</dbReference>
<evidence type="ECO:0000259" key="10">
    <source>
        <dbReference type="PROSITE" id="PS50109"/>
    </source>
</evidence>
<feature type="domain" description="PAC" evidence="12">
    <location>
        <begin position="369"/>
        <end position="421"/>
    </location>
</feature>
<dbReference type="GO" id="GO:0016020">
    <property type="term" value="C:membrane"/>
    <property type="evidence" value="ECO:0007669"/>
    <property type="project" value="UniProtKB-SubCell"/>
</dbReference>
<feature type="domain" description="Histidine kinase" evidence="10">
    <location>
        <begin position="425"/>
        <end position="641"/>
    </location>
</feature>
<keyword evidence="14" id="KW-1185">Reference proteome</keyword>
<dbReference type="STRING" id="1173027.Mic7113_3795"/>
<dbReference type="KEGG" id="mic:Mic7113_3795"/>
<evidence type="ECO:0000256" key="3">
    <source>
        <dbReference type="ARBA" id="ARBA00022553"/>
    </source>
</evidence>
<dbReference type="InterPro" id="IPR003661">
    <property type="entry name" value="HisK_dim/P_dom"/>
</dbReference>
<proteinExistence type="predicted"/>
<dbReference type="Gene3D" id="1.10.287.130">
    <property type="match status" value="1"/>
</dbReference>
<dbReference type="InterPro" id="IPR000014">
    <property type="entry name" value="PAS"/>
</dbReference>
<evidence type="ECO:0000256" key="2">
    <source>
        <dbReference type="ARBA" id="ARBA00012438"/>
    </source>
</evidence>
<feature type="transmembrane region" description="Helical" evidence="9">
    <location>
        <begin position="109"/>
        <end position="130"/>
    </location>
</feature>
<comment type="catalytic activity">
    <reaction evidence="1">
        <text>ATP + protein L-histidine = ADP + protein N-phospho-L-histidine.</text>
        <dbReference type="EC" id="2.7.13.3"/>
    </reaction>
</comment>
<evidence type="ECO:0000256" key="4">
    <source>
        <dbReference type="ARBA" id="ARBA00022679"/>
    </source>
</evidence>
<dbReference type="GO" id="GO:0030295">
    <property type="term" value="F:protein kinase activator activity"/>
    <property type="evidence" value="ECO:0007669"/>
    <property type="project" value="TreeGrafter"/>
</dbReference>
<dbReference type="InterPro" id="IPR003594">
    <property type="entry name" value="HATPase_dom"/>
</dbReference>
<feature type="region of interest" description="Disordered" evidence="8">
    <location>
        <begin position="54"/>
        <end position="75"/>
    </location>
</feature>
<dbReference type="Gene3D" id="3.30.565.10">
    <property type="entry name" value="Histidine kinase-like ATPase, C-terminal domain"/>
    <property type="match status" value="1"/>
</dbReference>
<dbReference type="PANTHER" id="PTHR42878">
    <property type="entry name" value="TWO-COMPONENT HISTIDINE KINASE"/>
    <property type="match status" value="1"/>
</dbReference>
<organism evidence="13 14">
    <name type="scientific">Allocoleopsis franciscana PCC 7113</name>
    <dbReference type="NCBI Taxonomy" id="1173027"/>
    <lineage>
        <taxon>Bacteria</taxon>
        <taxon>Bacillati</taxon>
        <taxon>Cyanobacteriota</taxon>
        <taxon>Cyanophyceae</taxon>
        <taxon>Coleofasciculales</taxon>
        <taxon>Coleofasciculaceae</taxon>
        <taxon>Allocoleopsis</taxon>
        <taxon>Allocoleopsis franciscana</taxon>
    </lineage>
</organism>
<dbReference type="GO" id="GO:0000155">
    <property type="term" value="F:phosphorelay sensor kinase activity"/>
    <property type="evidence" value="ECO:0007669"/>
    <property type="project" value="InterPro"/>
</dbReference>
<evidence type="ECO:0000259" key="11">
    <source>
        <dbReference type="PROSITE" id="PS50112"/>
    </source>
</evidence>
<keyword evidence="4" id="KW-0808">Transferase</keyword>
<evidence type="ECO:0000313" key="13">
    <source>
        <dbReference type="EMBL" id="AFZ19513.1"/>
    </source>
</evidence>
<dbReference type="SUPFAM" id="SSF47384">
    <property type="entry name" value="Homodimeric domain of signal transducing histidine kinase"/>
    <property type="match status" value="1"/>
</dbReference>
<sequence length="647" mass="73342">MSQKREGKTWGDGRQANRNRLGHRFFGRVRTVASALLPLTSRLAASGHATVAKRLRSRSRSVPEGSVPEGSVPKGSMVEEHTGFGMATNTLAADYQAWRQQFLWKRLRIALWVGMSFIFTMVIFFFWATVEDLAEQKPFKSSYFISSAVVAFCLITCYWLHKTPLGRRYPGAMFLAFSWSLTIVTQTTVALYRVPILLKPLWMIVFIIQATLIPVRWRLHVTSQFIAYVCYWVVNAALSLSAYDRVLDYVAGTLPLFWVCLVCDLSVYLYERLQQAEFSARRELELAYQRVEAAEAKYRSIFENALEGIFQSSPQGGYITANPALARIYGFNSPEELIESLTDIQHQLFVDPNCYAECMKIMQHNGMVSEFEAQIYRKDGNVIWININAREVRDEQNILLYYEGLVEDITDRKLSEEALRVFFHAVSHDLRNPVTGTLMVLKNLEQQSGDKIELPRRILERMIQSGDRQLNLINTLLEAQVNEVKGMVIHCQPLELYPFIQEVVADLEPILTKNQATVINLIPADLPQINADSTQLWRVFENLISNALNHNPPGLTLKLQAEIEGTLVCCIIQDNGVGMAQKECEHLFDLYRRGSSIKRSLGFGLGLYICRQIITAHGGKIGAVSSPGTGARFWFTLPITSSSHQTC</sequence>
<dbReference type="CDD" id="cd00082">
    <property type="entry name" value="HisKA"/>
    <property type="match status" value="1"/>
</dbReference>
<dbReference type="InterPro" id="IPR000700">
    <property type="entry name" value="PAS-assoc_C"/>
</dbReference>
<keyword evidence="3" id="KW-0597">Phosphoprotein</keyword>
<keyword evidence="9" id="KW-1133">Transmembrane helix</keyword>
<evidence type="ECO:0000256" key="9">
    <source>
        <dbReference type="SAM" id="Phobius"/>
    </source>
</evidence>
<dbReference type="eggNOG" id="COG2205">
    <property type="taxonomic scope" value="Bacteria"/>
</dbReference>
<dbReference type="InterPro" id="IPR001610">
    <property type="entry name" value="PAC"/>
</dbReference>
<evidence type="ECO:0000256" key="5">
    <source>
        <dbReference type="ARBA" id="ARBA00022777"/>
    </source>
</evidence>
<dbReference type="NCBIfam" id="TIGR00229">
    <property type="entry name" value="sensory_box"/>
    <property type="match status" value="1"/>
</dbReference>
<feature type="transmembrane region" description="Helical" evidence="9">
    <location>
        <begin position="142"/>
        <end position="160"/>
    </location>
</feature>
<dbReference type="InterPro" id="IPR035965">
    <property type="entry name" value="PAS-like_dom_sf"/>
</dbReference>
<dbReference type="GO" id="GO:0007234">
    <property type="term" value="P:osmosensory signaling via phosphorelay pathway"/>
    <property type="evidence" value="ECO:0007669"/>
    <property type="project" value="TreeGrafter"/>
</dbReference>
<evidence type="ECO:0000256" key="7">
    <source>
        <dbReference type="ARBA" id="ARBA00023136"/>
    </source>
</evidence>
<dbReference type="EMBL" id="CP003630">
    <property type="protein sequence ID" value="AFZ19513.1"/>
    <property type="molecule type" value="Genomic_DNA"/>
</dbReference>
<dbReference type="CDD" id="cd00075">
    <property type="entry name" value="HATPase"/>
    <property type="match status" value="1"/>
</dbReference>
<dbReference type="HOGENOM" id="CLU_032309_0_0_3"/>
<dbReference type="Gene3D" id="3.30.450.20">
    <property type="entry name" value="PAS domain"/>
    <property type="match status" value="1"/>
</dbReference>
<dbReference type="PROSITE" id="PS50113">
    <property type="entry name" value="PAC"/>
    <property type="match status" value="1"/>
</dbReference>
<feature type="transmembrane region" description="Helical" evidence="9">
    <location>
        <begin position="172"/>
        <end position="194"/>
    </location>
</feature>
<dbReference type="eggNOG" id="COG2202">
    <property type="taxonomic scope" value="Bacteria"/>
</dbReference>
<dbReference type="InterPro" id="IPR004358">
    <property type="entry name" value="Sig_transdc_His_kin-like_C"/>
</dbReference>
<dbReference type="GO" id="GO:0000156">
    <property type="term" value="F:phosphorelay response regulator activity"/>
    <property type="evidence" value="ECO:0007669"/>
    <property type="project" value="TreeGrafter"/>
</dbReference>
<dbReference type="SMART" id="SM00387">
    <property type="entry name" value="HATPase_c"/>
    <property type="match status" value="1"/>
</dbReference>
<dbReference type="PRINTS" id="PR00344">
    <property type="entry name" value="BCTRLSENSOR"/>
</dbReference>
<protein>
    <recommendedName>
        <fullName evidence="2">histidine kinase</fullName>
        <ecNumber evidence="2">2.7.13.3</ecNumber>
    </recommendedName>
</protein>
<dbReference type="InterPro" id="IPR005467">
    <property type="entry name" value="His_kinase_dom"/>
</dbReference>
<dbReference type="SMART" id="SM00091">
    <property type="entry name" value="PAS"/>
    <property type="match status" value="1"/>
</dbReference>
<evidence type="ECO:0000313" key="14">
    <source>
        <dbReference type="Proteomes" id="UP000010471"/>
    </source>
</evidence>
<dbReference type="AlphaFoldDB" id="K9WH33"/>
<dbReference type="InterPro" id="IPR050351">
    <property type="entry name" value="BphY/WalK/GraS-like"/>
</dbReference>
<evidence type="ECO:0000259" key="12">
    <source>
        <dbReference type="PROSITE" id="PS50113"/>
    </source>
</evidence>
<evidence type="ECO:0000256" key="8">
    <source>
        <dbReference type="SAM" id="MobiDB-lite"/>
    </source>
</evidence>
<evidence type="ECO:0000256" key="1">
    <source>
        <dbReference type="ARBA" id="ARBA00000085"/>
    </source>
</evidence>
<dbReference type="Pfam" id="PF13426">
    <property type="entry name" value="PAS_9"/>
    <property type="match status" value="1"/>
</dbReference>
<name>K9WH33_9CYAN</name>
<reference evidence="13 14" key="1">
    <citation type="submission" date="2012-06" db="EMBL/GenBank/DDBJ databases">
        <title>Finished chromosome of genome of Microcoleus sp. PCC 7113.</title>
        <authorList>
            <consortium name="US DOE Joint Genome Institute"/>
            <person name="Gugger M."/>
            <person name="Coursin T."/>
            <person name="Rippka R."/>
            <person name="Tandeau De Marsac N."/>
            <person name="Huntemann M."/>
            <person name="Wei C.-L."/>
            <person name="Han J."/>
            <person name="Detter J.C."/>
            <person name="Han C."/>
            <person name="Tapia R."/>
            <person name="Chen A."/>
            <person name="Kyrpides N."/>
            <person name="Mavromatis K."/>
            <person name="Markowitz V."/>
            <person name="Szeto E."/>
            <person name="Ivanova N."/>
            <person name="Pagani I."/>
            <person name="Pati A."/>
            <person name="Goodwin L."/>
            <person name="Nordberg H.P."/>
            <person name="Cantor M.N."/>
            <person name="Hua S.X."/>
            <person name="Woyke T."/>
            <person name="Kerfeld C.A."/>
        </authorList>
    </citation>
    <scope>NUCLEOTIDE SEQUENCE [LARGE SCALE GENOMIC DNA]</scope>
    <source>
        <strain evidence="13 14">PCC 7113</strain>
    </source>
</reference>
<dbReference type="Proteomes" id="UP000010471">
    <property type="component" value="Chromosome"/>
</dbReference>
<dbReference type="PROSITE" id="PS50109">
    <property type="entry name" value="HIS_KIN"/>
    <property type="match status" value="1"/>
</dbReference>
<dbReference type="SMART" id="SM00388">
    <property type="entry name" value="HisKA"/>
    <property type="match status" value="1"/>
</dbReference>